<protein>
    <submittedName>
        <fullName evidence="2">Related to whi3-involved in regulation of cell size</fullName>
    </submittedName>
</protein>
<feature type="compositionally biased region" description="Polar residues" evidence="1">
    <location>
        <begin position="7"/>
        <end position="25"/>
    </location>
</feature>
<name>A0A077R9H8_9BASI</name>
<feature type="compositionally biased region" description="Polar residues" evidence="1">
    <location>
        <begin position="155"/>
        <end position="169"/>
    </location>
</feature>
<feature type="compositionally biased region" description="Polar residues" evidence="1">
    <location>
        <begin position="62"/>
        <end position="83"/>
    </location>
</feature>
<feature type="non-terminal residue" evidence="2">
    <location>
        <position position="359"/>
    </location>
</feature>
<feature type="compositionally biased region" description="Low complexity" evidence="1">
    <location>
        <begin position="236"/>
        <end position="267"/>
    </location>
</feature>
<evidence type="ECO:0000256" key="1">
    <source>
        <dbReference type="SAM" id="MobiDB-lite"/>
    </source>
</evidence>
<organism evidence="2">
    <name type="scientific">Melanopsichium pennsylvanicum 4</name>
    <dbReference type="NCBI Taxonomy" id="1398559"/>
    <lineage>
        <taxon>Eukaryota</taxon>
        <taxon>Fungi</taxon>
        <taxon>Dikarya</taxon>
        <taxon>Basidiomycota</taxon>
        <taxon>Ustilaginomycotina</taxon>
        <taxon>Ustilaginomycetes</taxon>
        <taxon>Ustilaginales</taxon>
        <taxon>Ustilaginaceae</taxon>
        <taxon>Melanopsichium</taxon>
    </lineage>
</organism>
<evidence type="ECO:0000313" key="2">
    <source>
        <dbReference type="EMBL" id="CDI55872.1"/>
    </source>
</evidence>
<dbReference type="AlphaFoldDB" id="A0A077R9H8"/>
<dbReference type="EMBL" id="HG529666">
    <property type="protein sequence ID" value="CDI55872.1"/>
    <property type="molecule type" value="Genomic_DNA"/>
</dbReference>
<feature type="compositionally biased region" description="Low complexity" evidence="1">
    <location>
        <begin position="338"/>
        <end position="353"/>
    </location>
</feature>
<feature type="region of interest" description="Disordered" evidence="1">
    <location>
        <begin position="1"/>
        <end position="359"/>
    </location>
</feature>
<feature type="compositionally biased region" description="Polar residues" evidence="1">
    <location>
        <begin position="180"/>
        <end position="192"/>
    </location>
</feature>
<proteinExistence type="predicted"/>
<sequence>MSAIATARSTFNLISESRNKQSAPTQPYCRPSADQAQSSPVFVTPRIMPDGAHPMDRPSHVDLNSVSTASSSLGMNYNAESTPRQPPHGTFAPASRSGAGPPGLSRDQAGLSAAFSFHSSPPLAHANQPAFAVPRAMQPYPRLTSPQPSGEPAVGSSSGARSPSPTMRSFNFPMGDPSERWNSIGQMSNNANRGPAIASQRKPSLHSGLSTSSNAAEPFLGYNELFSPNGANVPTSDASKSASAAALSTSDPMNVSSRSASGGDSRGFTLSSSQEQDLISHRFGLSPSHYGGRDELPHVGGNRRSVAHDDFNARPPFGPGPGQAMLGMPNPGNLSPRSMMQLQHQHMQMQSQLQHHHQQ</sequence>
<feature type="compositionally biased region" description="Polar residues" evidence="1">
    <location>
        <begin position="268"/>
        <end position="277"/>
    </location>
</feature>
<accession>A0A077R9H8</accession>
<reference evidence="2" key="1">
    <citation type="journal article" date="2014" name="Genome Biol. Evol.">
        <title>Gene Loss Rather Than Gene Gain Is Associated with a Host Jump from Monocots to Dicots in the Smut Fungus Melanopsichium pennsylvanicum.</title>
        <authorList>
            <person name="Sharma R."/>
            <person name="Mishra B."/>
            <person name="Runge F."/>
            <person name="Thines M."/>
        </authorList>
    </citation>
    <scope>NUCLEOTIDE SEQUENCE</scope>
    <source>
        <strain evidence="2">4</strain>
    </source>
</reference>